<organism evidence="2 3">
    <name type="scientific">Roseateles asaccharophilus</name>
    <dbReference type="NCBI Taxonomy" id="582607"/>
    <lineage>
        <taxon>Bacteria</taxon>
        <taxon>Pseudomonadati</taxon>
        <taxon>Pseudomonadota</taxon>
        <taxon>Betaproteobacteria</taxon>
        <taxon>Burkholderiales</taxon>
        <taxon>Sphaerotilaceae</taxon>
        <taxon>Roseateles</taxon>
    </lineage>
</organism>
<dbReference type="EMBL" id="JAVDXV010000014">
    <property type="protein sequence ID" value="MDR7336180.1"/>
    <property type="molecule type" value="Genomic_DNA"/>
</dbReference>
<sequence>MHFPDHSLRLDHIGTDLPHQPEWDVTEGGI</sequence>
<evidence type="ECO:0000313" key="3">
    <source>
        <dbReference type="Proteomes" id="UP001180825"/>
    </source>
</evidence>
<name>A0ABU2AG42_9BURK</name>
<protein>
    <submittedName>
        <fullName evidence="2">Uncharacterized protein</fullName>
    </submittedName>
</protein>
<accession>A0ABU2AG42</accession>
<dbReference type="Proteomes" id="UP001180825">
    <property type="component" value="Unassembled WGS sequence"/>
</dbReference>
<comment type="caution">
    <text evidence="2">The sequence shown here is derived from an EMBL/GenBank/DDBJ whole genome shotgun (WGS) entry which is preliminary data.</text>
</comment>
<feature type="compositionally biased region" description="Basic and acidic residues" evidence="1">
    <location>
        <begin position="1"/>
        <end position="22"/>
    </location>
</feature>
<proteinExistence type="predicted"/>
<keyword evidence="3" id="KW-1185">Reference proteome</keyword>
<gene>
    <name evidence="2" type="ORF">J2X21_005353</name>
</gene>
<reference evidence="2 3" key="1">
    <citation type="submission" date="2023-07" db="EMBL/GenBank/DDBJ databases">
        <title>Sorghum-associated microbial communities from plants grown in Nebraska, USA.</title>
        <authorList>
            <person name="Schachtman D."/>
        </authorList>
    </citation>
    <scope>NUCLEOTIDE SEQUENCE [LARGE SCALE GENOMIC DNA]</scope>
    <source>
        <strain evidence="2 3">BE316</strain>
    </source>
</reference>
<evidence type="ECO:0000313" key="2">
    <source>
        <dbReference type="EMBL" id="MDR7336180.1"/>
    </source>
</evidence>
<feature type="region of interest" description="Disordered" evidence="1">
    <location>
        <begin position="1"/>
        <end position="30"/>
    </location>
</feature>
<evidence type="ECO:0000256" key="1">
    <source>
        <dbReference type="SAM" id="MobiDB-lite"/>
    </source>
</evidence>